<organism evidence="2">
    <name type="scientific">Tupanvirus deep ocean</name>
    <dbReference type="NCBI Taxonomy" id="2126984"/>
    <lineage>
        <taxon>Viruses</taxon>
        <taxon>Varidnaviria</taxon>
        <taxon>Bamfordvirae</taxon>
        <taxon>Nucleocytoviricota</taxon>
        <taxon>Megaviricetes</taxon>
        <taxon>Imitervirales</taxon>
        <taxon>Mimiviridae</taxon>
        <taxon>Megamimivirinae</taxon>
        <taxon>Tupanvirus</taxon>
        <taxon>Tupanvirus altamarinense</taxon>
    </lineage>
</organism>
<feature type="region of interest" description="Disordered" evidence="1">
    <location>
        <begin position="283"/>
        <end position="311"/>
    </location>
</feature>
<feature type="compositionally biased region" description="Acidic residues" evidence="1">
    <location>
        <begin position="233"/>
        <end position="257"/>
    </location>
</feature>
<name>A0A6N1NGI7_9VIRU</name>
<reference evidence="2" key="2">
    <citation type="journal article" date="2018" name="Nat. Commun.">
        <title>Tailed giant Tupanvirus possesses the most complete translational apparatus of the known virosphere.</title>
        <authorList>
            <person name="Abrahao J."/>
            <person name="Silva L."/>
            <person name="Silva L.S."/>
            <person name="Khalil J.Y.B."/>
            <person name="Rodrigues R."/>
            <person name="Arantes T."/>
            <person name="Assis F."/>
            <person name="Boratto P."/>
            <person name="Andrade M."/>
            <person name="Kroon E.G."/>
            <person name="Ribeiro B."/>
            <person name="Bergier I."/>
            <person name="Seligmann H."/>
            <person name="Ghigo E."/>
            <person name="Colson P."/>
            <person name="Levasseur A."/>
            <person name="Kroemer G."/>
            <person name="Raoult D."/>
            <person name="La Scola B."/>
        </authorList>
    </citation>
    <scope>NUCLEOTIDE SEQUENCE [LARGE SCALE GENOMIC DNA]</scope>
    <source>
        <strain evidence="2">Deep ocean</strain>
    </source>
</reference>
<evidence type="ECO:0000313" key="2">
    <source>
        <dbReference type="EMBL" id="QKU34285.1"/>
    </source>
</evidence>
<dbReference type="EMBL" id="MF405918">
    <property type="protein sequence ID" value="QKU34285.1"/>
    <property type="molecule type" value="Genomic_DNA"/>
</dbReference>
<dbReference type="RefSeq" id="YP_010780906.1">
    <property type="nucleotide sequence ID" value="NC_075038.1"/>
</dbReference>
<feature type="region of interest" description="Disordered" evidence="1">
    <location>
        <begin position="224"/>
        <end position="259"/>
    </location>
</feature>
<dbReference type="GeneID" id="80517597"/>
<protein>
    <submittedName>
        <fullName evidence="2">Putative ORFan</fullName>
    </submittedName>
</protein>
<dbReference type="KEGG" id="vg:80517597"/>
<accession>A0A6N1NGI7</accession>
<proteinExistence type="predicted"/>
<reference evidence="2" key="1">
    <citation type="submission" date="2017-06" db="EMBL/GenBank/DDBJ databases">
        <authorList>
            <person name="Assis F.L."/>
            <person name="Abrahao J.S."/>
            <person name="Silva L."/>
            <person name="Khalil J.B."/>
            <person name="Rodrigues R."/>
            <person name="Silva L.S."/>
            <person name="Boratto P."/>
            <person name="Andrade M."/>
            <person name="Kroon E.G."/>
            <person name="Ribeiro B."/>
            <person name="Bergier I."/>
            <person name="Seligmann H."/>
            <person name="Ghigo E."/>
            <person name="Colson P."/>
            <person name="Levasseur A."/>
            <person name="Raoult D."/>
            <person name="Scola B.L."/>
        </authorList>
    </citation>
    <scope>NUCLEOTIDE SEQUENCE</scope>
    <source>
        <strain evidence="2">Deep ocean</strain>
    </source>
</reference>
<evidence type="ECO:0000256" key="1">
    <source>
        <dbReference type="SAM" id="MobiDB-lite"/>
    </source>
</evidence>
<sequence length="353" mass="41103">MTSLTTSTSLKSLTSSGTFISTYKNYCLYREFIDSQTLLIMAYCESNNKFYQKSLTNKEWSSISSNFTIVELEEIFKVCINNEPGYVLNIIENDKSLILQFTCNERIKTYSWNIELSEKTTCDIEKIENIFNDIKSFLCSDAQQNVGNENIGSDSIISNLVDKKYQKDEILKFLTNLEQTIKELFHVQKKELLLVPYIAKLNTVKKNKTFSEILQKHTKQKEKIELPLMKTDSDEDGNEDDNEDINDGESIDDDDNVLSENKFKPTIKKPIIRKKILNLRKDDTDSSTASEHYSDSDSEIESENDETEYDTFIKNRSRELKKEKPGLYETQYVQMAVNEWNIRNAKKNKKWQV</sequence>
<feature type="compositionally biased region" description="Acidic residues" evidence="1">
    <location>
        <begin position="296"/>
        <end position="309"/>
    </location>
</feature>